<evidence type="ECO:0000256" key="4">
    <source>
        <dbReference type="ARBA" id="ARBA00022833"/>
    </source>
</evidence>
<dbReference type="GO" id="GO:0005634">
    <property type="term" value="C:nucleus"/>
    <property type="evidence" value="ECO:0007669"/>
    <property type="project" value="UniProtKB-SubCell"/>
</dbReference>
<evidence type="ECO:0000256" key="6">
    <source>
        <dbReference type="ARBA" id="ARBA00023163"/>
    </source>
</evidence>
<dbReference type="Proteomes" id="UP000034680">
    <property type="component" value="Unassembled WGS sequence"/>
</dbReference>
<dbReference type="GO" id="GO:0008270">
    <property type="term" value="F:zinc ion binding"/>
    <property type="evidence" value="ECO:0007669"/>
    <property type="project" value="UniProtKB-KW"/>
</dbReference>
<feature type="compositionally biased region" description="Basic and acidic residues" evidence="8">
    <location>
        <begin position="213"/>
        <end position="229"/>
    </location>
</feature>
<dbReference type="InterPro" id="IPR044867">
    <property type="entry name" value="DEUBAD_dom"/>
</dbReference>
<comment type="subcellular location">
    <subcellularLocation>
        <location evidence="1">Nucleus</location>
    </subcellularLocation>
</comment>
<keyword evidence="3" id="KW-0863">Zinc-finger</keyword>
<name>A0A0G2FKX0_9PEZI</name>
<evidence type="ECO:0000313" key="10">
    <source>
        <dbReference type="EMBL" id="KKY34709.1"/>
    </source>
</evidence>
<dbReference type="OrthoDB" id="2289918at2759"/>
<feature type="compositionally biased region" description="Basic and acidic residues" evidence="8">
    <location>
        <begin position="24"/>
        <end position="40"/>
    </location>
</feature>
<accession>A0A0G2FKX0</accession>
<evidence type="ECO:0000256" key="1">
    <source>
        <dbReference type="ARBA" id="ARBA00004123"/>
    </source>
</evidence>
<evidence type="ECO:0000313" key="11">
    <source>
        <dbReference type="Proteomes" id="UP000034680"/>
    </source>
</evidence>
<feature type="compositionally biased region" description="Polar residues" evidence="8">
    <location>
        <begin position="298"/>
        <end position="307"/>
    </location>
</feature>
<feature type="region of interest" description="Disordered" evidence="8">
    <location>
        <begin position="213"/>
        <end position="252"/>
    </location>
</feature>
<keyword evidence="2" id="KW-0479">Metal-binding</keyword>
<feature type="compositionally biased region" description="Polar residues" evidence="8">
    <location>
        <begin position="329"/>
        <end position="338"/>
    </location>
</feature>
<dbReference type="STRING" id="1214573.A0A0G2FKX0"/>
<gene>
    <name evidence="10" type="ORF">UCDDA912_g05319</name>
</gene>
<evidence type="ECO:0000256" key="8">
    <source>
        <dbReference type="SAM" id="MobiDB-lite"/>
    </source>
</evidence>
<keyword evidence="5" id="KW-0805">Transcription regulation</keyword>
<comment type="caution">
    <text evidence="10">The sequence shown here is derived from an EMBL/GenBank/DDBJ whole genome shotgun (WGS) entry which is preliminary data.</text>
</comment>
<keyword evidence="11" id="KW-1185">Reference proteome</keyword>
<dbReference type="PROSITE" id="PS51916">
    <property type="entry name" value="DEUBAD"/>
    <property type="match status" value="1"/>
</dbReference>
<keyword evidence="4" id="KW-0862">Zinc</keyword>
<feature type="compositionally biased region" description="Polar residues" evidence="8">
    <location>
        <begin position="62"/>
        <end position="73"/>
    </location>
</feature>
<reference evidence="10 11" key="1">
    <citation type="submission" date="2015-05" db="EMBL/GenBank/DDBJ databases">
        <title>Distinctive expansion of gene families associated with plant cell wall degradation and secondary metabolism in the genomes of grapevine trunk pathogens.</title>
        <authorList>
            <person name="Lawrence D.P."/>
            <person name="Travadon R."/>
            <person name="Rolshausen P.E."/>
            <person name="Baumgartner K."/>
        </authorList>
    </citation>
    <scope>NUCLEOTIDE SEQUENCE [LARGE SCALE GENOMIC DNA]</scope>
    <source>
        <strain evidence="10">DA912</strain>
    </source>
</reference>
<feature type="region of interest" description="Disordered" evidence="8">
    <location>
        <begin position="1"/>
        <end position="89"/>
    </location>
</feature>
<evidence type="ECO:0000256" key="3">
    <source>
        <dbReference type="ARBA" id="ARBA00022771"/>
    </source>
</evidence>
<reference evidence="10 11" key="2">
    <citation type="submission" date="2015-05" db="EMBL/GenBank/DDBJ databases">
        <authorList>
            <person name="Morales-Cruz A."/>
            <person name="Amrine K.C."/>
            <person name="Cantu D."/>
        </authorList>
    </citation>
    <scope>NUCLEOTIDE SEQUENCE [LARGE SCALE GENOMIC DNA]</scope>
    <source>
        <strain evidence="10">DA912</strain>
    </source>
</reference>
<dbReference type="EMBL" id="LCUC01000190">
    <property type="protein sequence ID" value="KKY34709.1"/>
    <property type="molecule type" value="Genomic_DNA"/>
</dbReference>
<evidence type="ECO:0000256" key="5">
    <source>
        <dbReference type="ARBA" id="ARBA00023015"/>
    </source>
</evidence>
<dbReference type="AlphaFoldDB" id="A0A0G2FKX0"/>
<feature type="compositionally biased region" description="Polar residues" evidence="8">
    <location>
        <begin position="1"/>
        <end position="19"/>
    </location>
</feature>
<evidence type="ECO:0000256" key="7">
    <source>
        <dbReference type="ARBA" id="ARBA00023242"/>
    </source>
</evidence>
<evidence type="ECO:0000259" key="9">
    <source>
        <dbReference type="PROSITE" id="PS51916"/>
    </source>
</evidence>
<dbReference type="InterPro" id="IPR028020">
    <property type="entry name" value="ASX_DEUBAD_dom"/>
</dbReference>
<feature type="region of interest" description="Disordered" evidence="8">
    <location>
        <begin position="281"/>
        <end position="313"/>
    </location>
</feature>
<organism evidence="10 11">
    <name type="scientific">Diaporthe ampelina</name>
    <dbReference type="NCBI Taxonomy" id="1214573"/>
    <lineage>
        <taxon>Eukaryota</taxon>
        <taxon>Fungi</taxon>
        <taxon>Dikarya</taxon>
        <taxon>Ascomycota</taxon>
        <taxon>Pezizomycotina</taxon>
        <taxon>Sordariomycetes</taxon>
        <taxon>Sordariomycetidae</taxon>
        <taxon>Diaporthales</taxon>
        <taxon>Diaporthaceae</taxon>
        <taxon>Diaporthe</taxon>
    </lineage>
</organism>
<keyword evidence="6" id="KW-0804">Transcription</keyword>
<feature type="region of interest" description="Disordered" evidence="8">
    <location>
        <begin position="319"/>
        <end position="338"/>
    </location>
</feature>
<dbReference type="Pfam" id="PF13919">
    <property type="entry name" value="ASXH"/>
    <property type="match status" value="1"/>
</dbReference>
<protein>
    <submittedName>
        <fullName evidence="10">Putative proline-rich early nodulin-like protein</fullName>
    </submittedName>
</protein>
<sequence>MPAHTRSSNGQARSNGDSTLSHKRSLDNEPTIEKDDRDEIVAEIEVAPRSSRRRVPSKRAQVTVSQPASSATPASKRPKTSAKKWTPEYVTQSKQSPLVNKDLRALLLHPEAWDVLGDEDKQELLALFPDTRHILNADTPDARPNVMSLQNDDNFRHDTEEYVSNLKAGMHDPAWLQDAWAAHEARAAGQFDEYCIRKLEADWKTTIPDELKPEHLRSVLPEEPKKEAESEPQTEHPSSADGLTKGEEAAEEVQAECIHVSVVANGFTSLDKANGSEAVVESSTEANGDNGVQDVVMASSTDGSAESVTEDLQKVSVAKVHETVGGNPEKTSTGPSVE</sequence>
<feature type="domain" description="DEUBAD" evidence="9">
    <location>
        <begin position="94"/>
        <end position="208"/>
    </location>
</feature>
<proteinExistence type="predicted"/>
<keyword evidence="7" id="KW-0539">Nucleus</keyword>
<evidence type="ECO:0000256" key="2">
    <source>
        <dbReference type="ARBA" id="ARBA00022723"/>
    </source>
</evidence>